<evidence type="ECO:0000313" key="2">
    <source>
        <dbReference type="Proteomes" id="UP001140562"/>
    </source>
</evidence>
<comment type="caution">
    <text evidence="1">The sequence shown here is derived from an EMBL/GenBank/DDBJ whole genome shotgun (WGS) entry which is preliminary data.</text>
</comment>
<dbReference type="AlphaFoldDB" id="A0A9W8X5U8"/>
<gene>
    <name evidence="1" type="ORF">N0V87_001841</name>
</gene>
<dbReference type="OrthoDB" id="10017101at2759"/>
<dbReference type="SUPFAM" id="SSF53335">
    <property type="entry name" value="S-adenosyl-L-methionine-dependent methyltransferases"/>
    <property type="match status" value="1"/>
</dbReference>
<reference evidence="1" key="1">
    <citation type="submission" date="2022-10" db="EMBL/GenBank/DDBJ databases">
        <title>Tapping the CABI collections for fungal endophytes: first genome assemblies for Collariella, Neodidymelliopsis, Ascochyta clinopodiicola, Didymella pomorum, Didymosphaeria variabile, Neocosmospora piperis and Neocucurbitaria cava.</title>
        <authorList>
            <person name="Hill R."/>
        </authorList>
    </citation>
    <scope>NUCLEOTIDE SEQUENCE</scope>
    <source>
        <strain evidence="1">IMI 360193</strain>
    </source>
</reference>
<evidence type="ECO:0000313" key="1">
    <source>
        <dbReference type="EMBL" id="KAJ4341450.1"/>
    </source>
</evidence>
<organism evidence="1 2">
    <name type="scientific">Didymella glomerata</name>
    <dbReference type="NCBI Taxonomy" id="749621"/>
    <lineage>
        <taxon>Eukaryota</taxon>
        <taxon>Fungi</taxon>
        <taxon>Dikarya</taxon>
        <taxon>Ascomycota</taxon>
        <taxon>Pezizomycotina</taxon>
        <taxon>Dothideomycetes</taxon>
        <taxon>Pleosporomycetidae</taxon>
        <taxon>Pleosporales</taxon>
        <taxon>Pleosporineae</taxon>
        <taxon>Didymellaceae</taxon>
        <taxon>Didymella</taxon>
    </lineage>
</organism>
<sequence length="217" mass="24529">MELATTTTDNCLTKGTFDYVFSRFLMGGITDWKQYVDLCISLARPGAWIEMQEPDMTPFSLSPSGDAYDVYPKTPTVGDLKAEARTSAHEDPESWRIIWHNMMRSRGLEPRIGTLLGSYLEDAGLEDVQVQRYVLPFGTWVGMMEAQRRMAPIHEAFVRDDAPGLIRKLGSAGSMSSEQVDKVIEDLRAFVEKFDGNREHGWIYVVYGKKPQTGQHV</sequence>
<proteinExistence type="predicted"/>
<dbReference type="EMBL" id="JAPEUV010000011">
    <property type="protein sequence ID" value="KAJ4341450.1"/>
    <property type="molecule type" value="Genomic_DNA"/>
</dbReference>
<keyword evidence="2" id="KW-1185">Reference proteome</keyword>
<accession>A0A9W8X5U8</accession>
<dbReference type="Proteomes" id="UP001140562">
    <property type="component" value="Unassembled WGS sequence"/>
</dbReference>
<protein>
    <submittedName>
        <fullName evidence="1">Uncharacterized protein</fullName>
    </submittedName>
</protein>
<dbReference type="InterPro" id="IPR029063">
    <property type="entry name" value="SAM-dependent_MTases_sf"/>
</dbReference>
<dbReference type="Gene3D" id="3.40.50.150">
    <property type="entry name" value="Vaccinia Virus protein VP39"/>
    <property type="match status" value="1"/>
</dbReference>
<name>A0A9W8X5U8_9PLEO</name>